<feature type="transmembrane region" description="Helical" evidence="1">
    <location>
        <begin position="53"/>
        <end position="68"/>
    </location>
</feature>
<dbReference type="STRING" id="337701.SAMN05444398_1267"/>
<keyword evidence="1" id="KW-1133">Transmembrane helix</keyword>
<evidence type="ECO:0000313" key="2">
    <source>
        <dbReference type="EMBL" id="SHM62272.1"/>
    </source>
</evidence>
<proteinExistence type="predicted"/>
<evidence type="ECO:0000256" key="1">
    <source>
        <dbReference type="SAM" id="Phobius"/>
    </source>
</evidence>
<evidence type="ECO:0000313" key="3">
    <source>
        <dbReference type="Proteomes" id="UP000183974"/>
    </source>
</evidence>
<name>A0A1M7KAF3_9RHOB</name>
<organism evidence="2 3">
    <name type="scientific">Roseovarius pacificus</name>
    <dbReference type="NCBI Taxonomy" id="337701"/>
    <lineage>
        <taxon>Bacteria</taxon>
        <taxon>Pseudomonadati</taxon>
        <taxon>Pseudomonadota</taxon>
        <taxon>Alphaproteobacteria</taxon>
        <taxon>Rhodobacterales</taxon>
        <taxon>Roseobacteraceae</taxon>
        <taxon>Roseovarius</taxon>
    </lineage>
</organism>
<feature type="transmembrane region" description="Helical" evidence="1">
    <location>
        <begin position="378"/>
        <end position="402"/>
    </location>
</feature>
<dbReference type="Proteomes" id="UP000183974">
    <property type="component" value="Unassembled WGS sequence"/>
</dbReference>
<keyword evidence="1" id="KW-0812">Transmembrane</keyword>
<feature type="transmembrane region" description="Helical" evidence="1">
    <location>
        <begin position="226"/>
        <end position="247"/>
    </location>
</feature>
<dbReference type="OrthoDB" id="7857182at2"/>
<sequence length="443" mass="46865">MTDTVIPRLILILWPLALVDMIVGTSWLSLVLGGVFAIYLIASLRTAHLGDRLFAVAVTGLALLILTLDRRLADLPAIFARTVVFAAFVPSAQFLRSLAESDLRVARYRDALQQQPQSARPIWLLIGSAVLGSVMTVGAVAILSPLFADLCDEDSRREDAVAALTGTALAINWSPFFVAMAVVTAFFPMVPFWQAVSVGLGLSFLGLFLAFAMLRIANPFVTGIRALRALGGFVPMICVAGLMVVLLRVEGGFSTLEAGCLAIPPLGLLLVATATRSRSEARTRIKHTLQVTGMRIKRVGLEIGIVALAFMLGLVLRDSPTVDALVMYLQLDGIPGPLLLLLIPAAMIVSGLLAVHPIVSASLLMALFAGNHSGVSDLALLGATLAGWSAAAMLSYSGLLMMVTTSVTAVPRSRLILSRNTLFGPAFALAAALLLATLDRAMV</sequence>
<protein>
    <recommendedName>
        <fullName evidence="4">DUF401 family protein</fullName>
    </recommendedName>
</protein>
<dbReference type="RefSeq" id="WP_073037961.1">
    <property type="nucleotide sequence ID" value="NZ_BMLR01000025.1"/>
</dbReference>
<dbReference type="AlphaFoldDB" id="A0A1M7KAF3"/>
<keyword evidence="1" id="KW-0472">Membrane</keyword>
<evidence type="ECO:0008006" key="4">
    <source>
        <dbReference type="Google" id="ProtNLM"/>
    </source>
</evidence>
<feature type="transmembrane region" description="Helical" evidence="1">
    <location>
        <begin position="253"/>
        <end position="275"/>
    </location>
</feature>
<gene>
    <name evidence="2" type="ORF">SAMN05444398_1267</name>
</gene>
<reference evidence="2 3" key="1">
    <citation type="submission" date="2016-11" db="EMBL/GenBank/DDBJ databases">
        <authorList>
            <person name="Jaros S."/>
            <person name="Januszkiewicz K."/>
            <person name="Wedrychowicz H."/>
        </authorList>
    </citation>
    <scope>NUCLEOTIDE SEQUENCE [LARGE SCALE GENOMIC DNA]</scope>
    <source>
        <strain evidence="2 3">DSM 29589</strain>
    </source>
</reference>
<feature type="transmembrane region" description="Helical" evidence="1">
    <location>
        <begin position="336"/>
        <end position="366"/>
    </location>
</feature>
<feature type="transmembrane region" description="Helical" evidence="1">
    <location>
        <begin position="160"/>
        <end position="186"/>
    </location>
</feature>
<feature type="transmembrane region" description="Helical" evidence="1">
    <location>
        <begin position="422"/>
        <end position="438"/>
    </location>
</feature>
<dbReference type="EMBL" id="FRBR01000026">
    <property type="protein sequence ID" value="SHM62272.1"/>
    <property type="molecule type" value="Genomic_DNA"/>
</dbReference>
<feature type="transmembrane region" description="Helical" evidence="1">
    <location>
        <begin position="122"/>
        <end position="148"/>
    </location>
</feature>
<keyword evidence="3" id="KW-1185">Reference proteome</keyword>
<accession>A0A1M7KAF3</accession>
<feature type="transmembrane region" description="Helical" evidence="1">
    <location>
        <begin position="296"/>
        <end position="316"/>
    </location>
</feature>
<feature type="transmembrane region" description="Helical" evidence="1">
    <location>
        <begin position="12"/>
        <end position="41"/>
    </location>
</feature>
<feature type="transmembrane region" description="Helical" evidence="1">
    <location>
        <begin position="192"/>
        <end position="214"/>
    </location>
</feature>